<dbReference type="EMBL" id="FOAP01000009">
    <property type="protein sequence ID" value="SEL90026.1"/>
    <property type="molecule type" value="Genomic_DNA"/>
</dbReference>
<protein>
    <submittedName>
        <fullName evidence="1">Uncharacterized protein</fullName>
    </submittedName>
</protein>
<gene>
    <name evidence="1" type="ORF">SAMN05444354_109236</name>
</gene>
<keyword evidence="2" id="KW-1185">Reference proteome</keyword>
<accession>A0A1H7U041</accession>
<dbReference type="RefSeq" id="WP_143101480.1">
    <property type="nucleotide sequence ID" value="NZ_FOAP01000009.1"/>
</dbReference>
<reference evidence="2" key="1">
    <citation type="submission" date="2016-10" db="EMBL/GenBank/DDBJ databases">
        <authorList>
            <person name="Varghese N."/>
            <person name="Submissions S."/>
        </authorList>
    </citation>
    <scope>NUCLEOTIDE SEQUENCE [LARGE SCALE GENOMIC DNA]</scope>
    <source>
        <strain evidence="2">DSM 17044</strain>
    </source>
</reference>
<organism evidence="1 2">
    <name type="scientific">Stigmatella aurantiaca</name>
    <dbReference type="NCBI Taxonomy" id="41"/>
    <lineage>
        <taxon>Bacteria</taxon>
        <taxon>Pseudomonadati</taxon>
        <taxon>Myxococcota</taxon>
        <taxon>Myxococcia</taxon>
        <taxon>Myxococcales</taxon>
        <taxon>Cystobacterineae</taxon>
        <taxon>Archangiaceae</taxon>
        <taxon>Stigmatella</taxon>
    </lineage>
</organism>
<dbReference type="OrthoDB" id="7854574at2"/>
<evidence type="ECO:0000313" key="2">
    <source>
        <dbReference type="Proteomes" id="UP000182719"/>
    </source>
</evidence>
<proteinExistence type="predicted"/>
<name>A0A1H7U041_STIAU</name>
<sequence length="70" mass="7134">MRYGIVVTLNTAQGVTPTKGCAALGVDPHNCGVEYALVKVVDDMLLVGVRPADGSGPCTAAKRTSTGSDQ</sequence>
<dbReference type="AlphaFoldDB" id="A0A1H7U041"/>
<dbReference type="Proteomes" id="UP000182719">
    <property type="component" value="Unassembled WGS sequence"/>
</dbReference>
<evidence type="ECO:0000313" key="1">
    <source>
        <dbReference type="EMBL" id="SEL90026.1"/>
    </source>
</evidence>